<proteinExistence type="inferred from homology"/>
<protein>
    <recommendedName>
        <fullName evidence="7 20">UDP-N-acetylenolpyruvoylglucosamine reductase</fullName>
        <ecNumber evidence="6 20">1.3.1.98</ecNumber>
    </recommendedName>
    <alternativeName>
        <fullName evidence="18 20">UDP-N-acetylmuramate dehydrogenase</fullName>
    </alternativeName>
</protein>
<comment type="catalytic activity">
    <reaction evidence="19 20">
        <text>UDP-N-acetyl-alpha-D-muramate + NADP(+) = UDP-N-acetyl-3-O-(1-carboxyvinyl)-alpha-D-glucosamine + NADPH + H(+)</text>
        <dbReference type="Rhea" id="RHEA:12248"/>
        <dbReference type="ChEBI" id="CHEBI:15378"/>
        <dbReference type="ChEBI" id="CHEBI:57783"/>
        <dbReference type="ChEBI" id="CHEBI:58349"/>
        <dbReference type="ChEBI" id="CHEBI:68483"/>
        <dbReference type="ChEBI" id="CHEBI:70757"/>
        <dbReference type="EC" id="1.3.1.98"/>
    </reaction>
</comment>
<evidence type="ECO:0000256" key="20">
    <source>
        <dbReference type="HAMAP-Rule" id="MF_00037"/>
    </source>
</evidence>
<feature type="active site" evidence="20">
    <location>
        <position position="173"/>
    </location>
</feature>
<dbReference type="EMBL" id="BAAAFD010000019">
    <property type="protein sequence ID" value="GAA0860179.1"/>
    <property type="molecule type" value="Genomic_DNA"/>
</dbReference>
<evidence type="ECO:0000313" key="23">
    <source>
        <dbReference type="Proteomes" id="UP001500359"/>
    </source>
</evidence>
<keyword evidence="15 20" id="KW-0560">Oxidoreductase</keyword>
<dbReference type="PANTHER" id="PTHR21071">
    <property type="entry name" value="UDP-N-ACETYLENOLPYRUVOYLGLUCOSAMINE REDUCTASE"/>
    <property type="match status" value="1"/>
</dbReference>
<evidence type="ECO:0000256" key="3">
    <source>
        <dbReference type="ARBA" id="ARBA00004496"/>
    </source>
</evidence>
<evidence type="ECO:0000256" key="1">
    <source>
        <dbReference type="ARBA" id="ARBA00001974"/>
    </source>
</evidence>
<dbReference type="InterPro" id="IPR016166">
    <property type="entry name" value="FAD-bd_PCMH"/>
</dbReference>
<keyword evidence="9 20" id="KW-0132">Cell division</keyword>
<evidence type="ECO:0000259" key="21">
    <source>
        <dbReference type="PROSITE" id="PS51387"/>
    </source>
</evidence>
<keyword evidence="23" id="KW-1185">Reference proteome</keyword>
<dbReference type="InterPro" id="IPR036635">
    <property type="entry name" value="MurB_C_sf"/>
</dbReference>
<comment type="caution">
    <text evidence="22">The sequence shown here is derived from an EMBL/GenBank/DDBJ whole genome shotgun (WGS) entry which is preliminary data.</text>
</comment>
<keyword evidence="11 20" id="KW-0274">FAD</keyword>
<evidence type="ECO:0000256" key="2">
    <source>
        <dbReference type="ARBA" id="ARBA00003921"/>
    </source>
</evidence>
<comment type="similarity">
    <text evidence="5 20">Belongs to the MurB family.</text>
</comment>
<sequence>MRIVDPREVGYTKLKNNTDYRLYPLHCLHTFGLSATAKNIIIVDDNELANVNMQAPFVILGQGSNCVFTEDYIGTIVKIELLGKQITQHSDYVEISVKAGENWHQLVVHCMQQGINGLENLALIPGTVGAAPIQNIGAYGVELQQFVDRIGFVDLTTGGSHWLSNAECQFGYRDSIFKRELSQRVLITDVVLHLPKQWQPCQHYGELRLLETPSAQDIFNKVVAVRNAKLPDPAKVGNAGSFFKNPVISQSLFEELQFKWPKMPHYAVDNRTVKIPAAWLIDTLGFKGEKRGGIQCHPTQPLVLTNDGTGTGQQLLGLAKEIQQKVIDVFSISLENEVRLIGKEGFISL</sequence>
<evidence type="ECO:0000256" key="8">
    <source>
        <dbReference type="ARBA" id="ARBA00022490"/>
    </source>
</evidence>
<evidence type="ECO:0000256" key="10">
    <source>
        <dbReference type="ARBA" id="ARBA00022630"/>
    </source>
</evidence>
<dbReference type="Pfam" id="PF02873">
    <property type="entry name" value="MurB_C"/>
    <property type="match status" value="1"/>
</dbReference>
<keyword evidence="13 20" id="KW-0133">Cell shape</keyword>
<feature type="domain" description="FAD-binding PCMH-type" evidence="21">
    <location>
        <begin position="31"/>
        <end position="197"/>
    </location>
</feature>
<dbReference type="Gene3D" id="3.30.43.10">
    <property type="entry name" value="Uridine Diphospho-n-acetylenolpyruvylglucosamine Reductase, domain 2"/>
    <property type="match status" value="1"/>
</dbReference>
<dbReference type="InterPro" id="IPR036318">
    <property type="entry name" value="FAD-bd_PCMH-like_sf"/>
</dbReference>
<keyword evidence="8 20" id="KW-0963">Cytoplasm</keyword>
<evidence type="ECO:0000256" key="18">
    <source>
        <dbReference type="ARBA" id="ARBA00031026"/>
    </source>
</evidence>
<comment type="cofactor">
    <cofactor evidence="1 20">
        <name>FAD</name>
        <dbReference type="ChEBI" id="CHEBI:57692"/>
    </cofactor>
</comment>
<dbReference type="NCBIfam" id="NF000755">
    <property type="entry name" value="PRK00046.1"/>
    <property type="match status" value="1"/>
</dbReference>
<evidence type="ECO:0000256" key="14">
    <source>
        <dbReference type="ARBA" id="ARBA00022984"/>
    </source>
</evidence>
<dbReference type="HAMAP" id="MF_00037">
    <property type="entry name" value="MurB"/>
    <property type="match status" value="1"/>
</dbReference>
<organism evidence="22 23">
    <name type="scientific">Aliiglaciecola litoralis</name>
    <dbReference type="NCBI Taxonomy" id="582857"/>
    <lineage>
        <taxon>Bacteria</taxon>
        <taxon>Pseudomonadati</taxon>
        <taxon>Pseudomonadota</taxon>
        <taxon>Gammaproteobacteria</taxon>
        <taxon>Alteromonadales</taxon>
        <taxon>Alteromonadaceae</taxon>
        <taxon>Aliiglaciecola</taxon>
    </lineage>
</organism>
<comment type="function">
    <text evidence="2 20">Cell wall formation.</text>
</comment>
<evidence type="ECO:0000313" key="22">
    <source>
        <dbReference type="EMBL" id="GAA0860179.1"/>
    </source>
</evidence>
<dbReference type="Gene3D" id="3.90.78.10">
    <property type="entry name" value="UDP-N-acetylenolpyruvoylglucosamine reductase, C-terminal domain"/>
    <property type="match status" value="1"/>
</dbReference>
<dbReference type="InterPro" id="IPR016167">
    <property type="entry name" value="FAD-bd_PCMH_sub1"/>
</dbReference>
<keyword evidence="16 20" id="KW-0131">Cell cycle</keyword>
<dbReference type="InterPro" id="IPR011601">
    <property type="entry name" value="MurB_C"/>
</dbReference>
<evidence type="ECO:0000256" key="7">
    <source>
        <dbReference type="ARBA" id="ARBA00015188"/>
    </source>
</evidence>
<evidence type="ECO:0000256" key="5">
    <source>
        <dbReference type="ARBA" id="ARBA00010485"/>
    </source>
</evidence>
<dbReference type="Gene3D" id="3.30.465.10">
    <property type="match status" value="1"/>
</dbReference>
<feature type="active site" description="Proton donor" evidence="20">
    <location>
        <position position="241"/>
    </location>
</feature>
<evidence type="ECO:0000256" key="4">
    <source>
        <dbReference type="ARBA" id="ARBA00004752"/>
    </source>
</evidence>
<evidence type="ECO:0000256" key="19">
    <source>
        <dbReference type="ARBA" id="ARBA00048914"/>
    </source>
</evidence>
<evidence type="ECO:0000256" key="6">
    <source>
        <dbReference type="ARBA" id="ARBA00012518"/>
    </source>
</evidence>
<dbReference type="NCBIfam" id="TIGR00179">
    <property type="entry name" value="murB"/>
    <property type="match status" value="1"/>
</dbReference>
<dbReference type="InterPro" id="IPR003170">
    <property type="entry name" value="MurB"/>
</dbReference>
<dbReference type="EC" id="1.3.1.98" evidence="6 20"/>
<feature type="active site" evidence="20">
    <location>
        <position position="337"/>
    </location>
</feature>
<keyword evidence="17 20" id="KW-0961">Cell wall biogenesis/degradation</keyword>
<dbReference type="PANTHER" id="PTHR21071:SF4">
    <property type="entry name" value="UDP-N-ACETYLENOLPYRUVOYLGLUCOSAMINE REDUCTASE"/>
    <property type="match status" value="1"/>
</dbReference>
<dbReference type="Pfam" id="PF01565">
    <property type="entry name" value="FAD_binding_4"/>
    <property type="match status" value="1"/>
</dbReference>
<dbReference type="InterPro" id="IPR016169">
    <property type="entry name" value="FAD-bd_PCMH_sub2"/>
</dbReference>
<dbReference type="InterPro" id="IPR006094">
    <property type="entry name" value="Oxid_FAD_bind_N"/>
</dbReference>
<dbReference type="Proteomes" id="UP001500359">
    <property type="component" value="Unassembled WGS sequence"/>
</dbReference>
<gene>
    <name evidence="20 22" type="primary">murB</name>
    <name evidence="22" type="ORF">GCM10009114_36360</name>
</gene>
<dbReference type="SUPFAM" id="SSF56194">
    <property type="entry name" value="Uridine diphospho-N-Acetylenolpyruvylglucosamine reductase, MurB, C-terminal domain"/>
    <property type="match status" value="1"/>
</dbReference>
<keyword evidence="10 20" id="KW-0285">Flavoprotein</keyword>
<keyword evidence="12 20" id="KW-0521">NADP</keyword>
<dbReference type="PROSITE" id="PS51387">
    <property type="entry name" value="FAD_PCMH"/>
    <property type="match status" value="1"/>
</dbReference>
<comment type="pathway">
    <text evidence="4 20">Cell wall biogenesis; peptidoglycan biosynthesis.</text>
</comment>
<evidence type="ECO:0000256" key="13">
    <source>
        <dbReference type="ARBA" id="ARBA00022960"/>
    </source>
</evidence>
<name>A0ABP3X370_9ALTE</name>
<evidence type="ECO:0000256" key="9">
    <source>
        <dbReference type="ARBA" id="ARBA00022618"/>
    </source>
</evidence>
<evidence type="ECO:0000256" key="17">
    <source>
        <dbReference type="ARBA" id="ARBA00023316"/>
    </source>
</evidence>
<evidence type="ECO:0000256" key="15">
    <source>
        <dbReference type="ARBA" id="ARBA00023002"/>
    </source>
</evidence>
<evidence type="ECO:0000256" key="11">
    <source>
        <dbReference type="ARBA" id="ARBA00022827"/>
    </source>
</evidence>
<evidence type="ECO:0000256" key="16">
    <source>
        <dbReference type="ARBA" id="ARBA00023306"/>
    </source>
</evidence>
<evidence type="ECO:0000256" key="12">
    <source>
        <dbReference type="ARBA" id="ARBA00022857"/>
    </source>
</evidence>
<reference evidence="23" key="1">
    <citation type="journal article" date="2019" name="Int. J. Syst. Evol. Microbiol.">
        <title>The Global Catalogue of Microorganisms (GCM) 10K type strain sequencing project: providing services to taxonomists for standard genome sequencing and annotation.</title>
        <authorList>
            <consortium name="The Broad Institute Genomics Platform"/>
            <consortium name="The Broad Institute Genome Sequencing Center for Infectious Disease"/>
            <person name="Wu L."/>
            <person name="Ma J."/>
        </authorList>
    </citation>
    <scope>NUCLEOTIDE SEQUENCE [LARGE SCALE GENOMIC DNA]</scope>
    <source>
        <strain evidence="23">JCM 15896</strain>
    </source>
</reference>
<keyword evidence="14 20" id="KW-0573">Peptidoglycan synthesis</keyword>
<dbReference type="SUPFAM" id="SSF56176">
    <property type="entry name" value="FAD-binding/transporter-associated domain-like"/>
    <property type="match status" value="1"/>
</dbReference>
<accession>A0ABP3X370</accession>
<comment type="subcellular location">
    <subcellularLocation>
        <location evidence="3 20">Cytoplasm</location>
    </subcellularLocation>
</comment>